<feature type="region of interest" description="Disordered" evidence="1">
    <location>
        <begin position="371"/>
        <end position="447"/>
    </location>
</feature>
<feature type="signal peptide" evidence="3">
    <location>
        <begin position="1"/>
        <end position="26"/>
    </location>
</feature>
<keyword evidence="2" id="KW-1133">Transmembrane helix</keyword>
<evidence type="ECO:0000256" key="2">
    <source>
        <dbReference type="SAM" id="Phobius"/>
    </source>
</evidence>
<comment type="caution">
    <text evidence="4">The sequence shown here is derived from an EMBL/GenBank/DDBJ whole genome shotgun (WGS) entry which is preliminary data.</text>
</comment>
<dbReference type="InterPro" id="IPR015915">
    <property type="entry name" value="Kelch-typ_b-propeller"/>
</dbReference>
<evidence type="ECO:0000256" key="1">
    <source>
        <dbReference type="SAM" id="MobiDB-lite"/>
    </source>
</evidence>
<dbReference type="Proteomes" id="UP000707451">
    <property type="component" value="Unassembled WGS sequence"/>
</dbReference>
<dbReference type="Gene3D" id="2.120.10.80">
    <property type="entry name" value="Kelch-type beta propeller"/>
    <property type="match status" value="2"/>
</dbReference>
<feature type="compositionally biased region" description="Basic and acidic residues" evidence="1">
    <location>
        <begin position="377"/>
        <end position="396"/>
    </location>
</feature>
<gene>
    <name evidence="4" type="ORF">KI688_005728</name>
</gene>
<evidence type="ECO:0000256" key="3">
    <source>
        <dbReference type="SAM" id="SignalP"/>
    </source>
</evidence>
<feature type="transmembrane region" description="Helical" evidence="2">
    <location>
        <begin position="340"/>
        <end position="361"/>
    </location>
</feature>
<dbReference type="SUPFAM" id="SSF50965">
    <property type="entry name" value="Galactose oxidase, central domain"/>
    <property type="match status" value="1"/>
</dbReference>
<dbReference type="SUPFAM" id="SSF117281">
    <property type="entry name" value="Kelch motif"/>
    <property type="match status" value="1"/>
</dbReference>
<evidence type="ECO:0000313" key="5">
    <source>
        <dbReference type="Proteomes" id="UP000707451"/>
    </source>
</evidence>
<feature type="compositionally biased region" description="Basic and acidic residues" evidence="1">
    <location>
        <begin position="411"/>
        <end position="420"/>
    </location>
</feature>
<sequence length="447" mass="49282">MIPLHAILRLAAAGTFVLWLTWTASAQSSPMMVYNMAYATVNESTLYIHGGFNGTNPNYNTRFNQFFSLNLTQSWNTSNPLWTQITAVGGTPAQLTTAGHTMSISQSRDSQGFLHDTVTVWDMVNPLTFAASYYFGTKSWQELPALPPPEPGPLRFYQAATHLKTGRVYIPGCAGTSMLGYDWSTSTSSVLPMPYLGNITSWNGYSFVWNAVRESFFLFGGVGAPSETSYLYEYKMSTTPPTWEFLQSYGSIPPHLSEMCMVSVGTLYILDVPTMTWTRGPSSQPRKGMACAVAGSNFVVWGVYNINSGQWTTQFVASHRYTENEPGQADCDRNNRHVKAGMIIGIVTGAAVAVAILIAVTRKVWKRVSRRGLQDQQGREQGHGQEQGHGKGKDLEDNAAPHISDILGDPDDVHQKEPQTRHHPQLFTTNTDSSYNAPEQAPRSPQG</sequence>
<organism evidence="4 5">
    <name type="scientific">Linnemannia hyalina</name>
    <dbReference type="NCBI Taxonomy" id="64524"/>
    <lineage>
        <taxon>Eukaryota</taxon>
        <taxon>Fungi</taxon>
        <taxon>Fungi incertae sedis</taxon>
        <taxon>Mucoromycota</taxon>
        <taxon>Mortierellomycotina</taxon>
        <taxon>Mortierellomycetes</taxon>
        <taxon>Mortierellales</taxon>
        <taxon>Mortierellaceae</taxon>
        <taxon>Linnemannia</taxon>
    </lineage>
</organism>
<proteinExistence type="predicted"/>
<evidence type="ECO:0008006" key="6">
    <source>
        <dbReference type="Google" id="ProtNLM"/>
    </source>
</evidence>
<protein>
    <recommendedName>
        <fullName evidence="6">Kelch repeat protein</fullName>
    </recommendedName>
</protein>
<dbReference type="InterPro" id="IPR011043">
    <property type="entry name" value="Gal_Oxase/kelch_b-propeller"/>
</dbReference>
<evidence type="ECO:0000313" key="4">
    <source>
        <dbReference type="EMBL" id="KAG9071516.1"/>
    </source>
</evidence>
<keyword evidence="3" id="KW-0732">Signal</keyword>
<feature type="compositionally biased region" description="Polar residues" evidence="1">
    <location>
        <begin position="426"/>
        <end position="447"/>
    </location>
</feature>
<dbReference type="EMBL" id="JAHRHY010000002">
    <property type="protein sequence ID" value="KAG9071516.1"/>
    <property type="molecule type" value="Genomic_DNA"/>
</dbReference>
<feature type="chain" id="PRO_5040246509" description="Kelch repeat protein" evidence="3">
    <location>
        <begin position="27"/>
        <end position="447"/>
    </location>
</feature>
<keyword evidence="2" id="KW-0812">Transmembrane</keyword>
<keyword evidence="5" id="KW-1185">Reference proteome</keyword>
<keyword evidence="2" id="KW-0472">Membrane</keyword>
<dbReference type="OrthoDB" id="432528at2759"/>
<dbReference type="AlphaFoldDB" id="A0A9P8BXR5"/>
<reference evidence="4" key="1">
    <citation type="submission" date="2021-06" db="EMBL/GenBank/DDBJ databases">
        <title>Genome Sequence of Mortierella hyaline Strain SCG-10, a Cold-Adapted, Nitrate-Reducing Fungus Isolated from Soil in Minnesota, USA.</title>
        <authorList>
            <person name="Aldossari N."/>
        </authorList>
    </citation>
    <scope>NUCLEOTIDE SEQUENCE</scope>
    <source>
        <strain evidence="4">SCG-10</strain>
    </source>
</reference>
<accession>A0A9P8BXR5</accession>
<name>A0A9P8BXR5_9FUNG</name>